<dbReference type="RefSeq" id="WP_147089253.1">
    <property type="nucleotide sequence ID" value="NZ_BAABJD010000001.1"/>
</dbReference>
<evidence type="ECO:0000313" key="2">
    <source>
        <dbReference type="Proteomes" id="UP000321172"/>
    </source>
</evidence>
<evidence type="ECO:0000313" key="1">
    <source>
        <dbReference type="EMBL" id="QEA15273.1"/>
    </source>
</evidence>
<evidence type="ECO:0008006" key="3">
    <source>
        <dbReference type="Google" id="ProtNLM"/>
    </source>
</evidence>
<keyword evidence="2" id="KW-1185">Reference proteome</keyword>
<name>A0A5B8S1R9_9SPHN</name>
<sequence>MRIAIPHSIGKDEARRRIRERSGEIANFVPGFASVSTNWQSEDKMDLTVGAMGQEMTGAIEVGESEVAFTVELPAALSFVEPMIRSQIEAKGRKLLS</sequence>
<gene>
    <name evidence="1" type="ORF">FRF71_03460</name>
</gene>
<protein>
    <recommendedName>
        <fullName evidence="3">Polyhydroxyalkanoic acid synthase</fullName>
    </recommendedName>
</protein>
<dbReference type="InterPro" id="IPR013433">
    <property type="entry name" value="PHA_gran_rgn"/>
</dbReference>
<dbReference type="AlphaFoldDB" id="A0A5B8S1R9"/>
<dbReference type="OrthoDB" id="8853368at2"/>
<dbReference type="Pfam" id="PF09650">
    <property type="entry name" value="PHA_gran_rgn"/>
    <property type="match status" value="1"/>
</dbReference>
<dbReference type="EMBL" id="CP042345">
    <property type="protein sequence ID" value="QEA15273.1"/>
    <property type="molecule type" value="Genomic_DNA"/>
</dbReference>
<dbReference type="Proteomes" id="UP000321172">
    <property type="component" value="Chromosome"/>
</dbReference>
<dbReference type="KEGG" id="ngf:FRF71_03460"/>
<proteinExistence type="predicted"/>
<organism evidence="1 2">
    <name type="scientific">Novosphingobium ginsenosidimutans</name>
    <dbReference type="NCBI Taxonomy" id="1176536"/>
    <lineage>
        <taxon>Bacteria</taxon>
        <taxon>Pseudomonadati</taxon>
        <taxon>Pseudomonadota</taxon>
        <taxon>Alphaproteobacteria</taxon>
        <taxon>Sphingomonadales</taxon>
        <taxon>Sphingomonadaceae</taxon>
        <taxon>Novosphingobium</taxon>
    </lineage>
</organism>
<reference evidence="1 2" key="1">
    <citation type="journal article" date="2013" name="J. Microbiol. Biotechnol.">
        <title>Novosphingobium ginsenosidimutans sp. nov., with the ability to convert ginsenoside.</title>
        <authorList>
            <person name="Kim J.K."/>
            <person name="He D."/>
            <person name="Liu Q.M."/>
            <person name="Park H.Y."/>
            <person name="Jung M.S."/>
            <person name="Yoon M.H."/>
            <person name="Kim S.C."/>
            <person name="Im W.T."/>
        </authorList>
    </citation>
    <scope>NUCLEOTIDE SEQUENCE [LARGE SCALE GENOMIC DNA]</scope>
    <source>
        <strain evidence="1 2">FW-6</strain>
    </source>
</reference>
<accession>A0A5B8S1R9</accession>